<evidence type="ECO:0000256" key="4">
    <source>
        <dbReference type="ARBA" id="ARBA00022842"/>
    </source>
</evidence>
<comment type="pathway">
    <text evidence="1 9 11">Cofactor biosynthesis; thiamine diphosphate biosynthesis; thiamine phosphate from 4-amino-2-methyl-5-diphosphomethylpyrimidine and 4-methyl-5-(2-phosphoethyl)-thiazole: step 1/1.</text>
</comment>
<dbReference type="CDD" id="cd00564">
    <property type="entry name" value="TMP_TenI"/>
    <property type="match status" value="1"/>
</dbReference>
<protein>
    <recommendedName>
        <fullName evidence="9">Thiamine-phosphate synthase</fullName>
        <shortName evidence="9">TP synthase</shortName>
        <shortName evidence="9">TPS</shortName>
        <ecNumber evidence="9">2.5.1.3</ecNumber>
    </recommendedName>
    <alternativeName>
        <fullName evidence="9">Thiamine-phosphate pyrophosphorylase</fullName>
        <shortName evidence="9">TMP pyrophosphorylase</shortName>
        <shortName evidence="9">TMP-PPase</shortName>
    </alternativeName>
</protein>
<dbReference type="InterPro" id="IPR013785">
    <property type="entry name" value="Aldolase_TIM"/>
</dbReference>
<feature type="binding site" evidence="9">
    <location>
        <position position="75"/>
    </location>
    <ligand>
        <name>4-amino-2-methyl-5-(diphosphooxymethyl)pyrimidine</name>
        <dbReference type="ChEBI" id="CHEBI:57841"/>
    </ligand>
</feature>
<gene>
    <name evidence="9 13" type="primary">thiE</name>
    <name evidence="15" type="ORF">CD116_11250</name>
    <name evidence="13" type="ORF">ERS140147_01941</name>
    <name evidence="14" type="ORF">ILQ21_10405</name>
</gene>
<dbReference type="FunFam" id="3.20.20.70:FF:000096">
    <property type="entry name" value="Thiamine-phosphate synthase"/>
    <property type="match status" value="1"/>
</dbReference>
<keyword evidence="4 9" id="KW-0460">Magnesium</keyword>
<dbReference type="Proteomes" id="UP000044616">
    <property type="component" value="Unassembled WGS sequence"/>
</dbReference>
<keyword evidence="2 9" id="KW-0808">Transferase</keyword>
<evidence type="ECO:0000313" key="17">
    <source>
        <dbReference type="Proteomes" id="UP000236395"/>
    </source>
</evidence>
<evidence type="ECO:0000313" key="13">
    <source>
        <dbReference type="EMBL" id="CDR28797.1"/>
    </source>
</evidence>
<feature type="binding site" evidence="9">
    <location>
        <position position="142"/>
    </location>
    <ligand>
        <name>4-amino-2-methyl-5-(diphosphooxymethyl)pyrimidine</name>
        <dbReference type="ChEBI" id="CHEBI:57841"/>
    </ligand>
</feature>
<feature type="binding site" evidence="9">
    <location>
        <position position="113"/>
    </location>
    <ligand>
        <name>4-amino-2-methyl-5-(diphosphooxymethyl)pyrimidine</name>
        <dbReference type="ChEBI" id="CHEBI:57841"/>
    </ligand>
</feature>
<dbReference type="EMBL" id="PPQS01000047">
    <property type="protein sequence ID" value="PNZ48588.1"/>
    <property type="molecule type" value="Genomic_DNA"/>
</dbReference>
<evidence type="ECO:0000256" key="10">
    <source>
        <dbReference type="RuleBase" id="RU003826"/>
    </source>
</evidence>
<dbReference type="PANTHER" id="PTHR20857:SF15">
    <property type="entry name" value="THIAMINE-PHOSPHATE SYNTHASE"/>
    <property type="match status" value="1"/>
</dbReference>
<dbReference type="EC" id="2.5.1.3" evidence="9"/>
<evidence type="ECO:0000256" key="5">
    <source>
        <dbReference type="ARBA" id="ARBA00022977"/>
    </source>
</evidence>
<dbReference type="GO" id="GO:0004789">
    <property type="term" value="F:thiamine-phosphate diphosphorylase activity"/>
    <property type="evidence" value="ECO:0007669"/>
    <property type="project" value="UniProtKB-UniRule"/>
</dbReference>
<dbReference type="Proteomes" id="UP000236395">
    <property type="component" value="Unassembled WGS sequence"/>
</dbReference>
<dbReference type="InterPro" id="IPR036206">
    <property type="entry name" value="ThiamineP_synth_sf"/>
</dbReference>
<evidence type="ECO:0000256" key="8">
    <source>
        <dbReference type="ARBA" id="ARBA00047883"/>
    </source>
</evidence>
<feature type="binding site" evidence="9">
    <location>
        <position position="171"/>
    </location>
    <ligand>
        <name>2-[(2R,5Z)-2-carboxy-4-methylthiazol-5(2H)-ylidene]ethyl phosphate</name>
        <dbReference type="ChEBI" id="CHEBI:62899"/>
    </ligand>
</feature>
<dbReference type="EMBL" id="CCEH01000017">
    <property type="protein sequence ID" value="CDR28797.1"/>
    <property type="molecule type" value="Genomic_DNA"/>
</dbReference>
<evidence type="ECO:0000256" key="3">
    <source>
        <dbReference type="ARBA" id="ARBA00022723"/>
    </source>
</evidence>
<evidence type="ECO:0000313" key="18">
    <source>
        <dbReference type="Proteomes" id="UP000596960"/>
    </source>
</evidence>
<dbReference type="Pfam" id="PF02581">
    <property type="entry name" value="TMP-TENI"/>
    <property type="match status" value="1"/>
</dbReference>
<evidence type="ECO:0000313" key="16">
    <source>
        <dbReference type="Proteomes" id="UP000044616"/>
    </source>
</evidence>
<keyword evidence="5 9" id="KW-0784">Thiamine biosynthesis</keyword>
<dbReference type="PANTHER" id="PTHR20857">
    <property type="entry name" value="THIAMINE-PHOSPHATE PYROPHOSPHORYLASE"/>
    <property type="match status" value="1"/>
</dbReference>
<evidence type="ECO:0000313" key="15">
    <source>
        <dbReference type="EMBL" id="PNZ48588.1"/>
    </source>
</evidence>
<evidence type="ECO:0000256" key="9">
    <source>
        <dbReference type="HAMAP-Rule" id="MF_00097"/>
    </source>
</evidence>
<evidence type="ECO:0000256" key="11">
    <source>
        <dbReference type="RuleBase" id="RU004253"/>
    </source>
</evidence>
<evidence type="ECO:0000256" key="7">
    <source>
        <dbReference type="ARBA" id="ARBA00047851"/>
    </source>
</evidence>
<dbReference type="EMBL" id="JADAMT010000016">
    <property type="protein sequence ID" value="MBE2129461.1"/>
    <property type="molecule type" value="Genomic_DNA"/>
</dbReference>
<dbReference type="NCBIfam" id="TIGR00693">
    <property type="entry name" value="thiE"/>
    <property type="match status" value="1"/>
</dbReference>
<dbReference type="Gene3D" id="3.20.20.70">
    <property type="entry name" value="Aldolase class I"/>
    <property type="match status" value="1"/>
</dbReference>
<evidence type="ECO:0000256" key="1">
    <source>
        <dbReference type="ARBA" id="ARBA00005165"/>
    </source>
</evidence>
<reference evidence="15 17" key="2">
    <citation type="submission" date="2017-08" db="EMBL/GenBank/DDBJ databases">
        <title>Draft genome sequences of 64 type strains of genus Staph aureus.</title>
        <authorList>
            <person name="Cole K."/>
            <person name="Golubchik T."/>
            <person name="Russell J."/>
            <person name="Foster D."/>
            <person name="Llewelyn M."/>
            <person name="Wilson D."/>
            <person name="Crook D."/>
            <person name="Paul J."/>
        </authorList>
    </citation>
    <scope>NUCLEOTIDE SEQUENCE [LARGE SCALE GENOMIC DNA]</scope>
    <source>
        <strain evidence="15 17">DSM 28300</strain>
    </source>
</reference>
<feature type="domain" description="Thiamine phosphate synthase/TenI" evidence="12">
    <location>
        <begin position="9"/>
        <end position="194"/>
    </location>
</feature>
<dbReference type="GO" id="GO:0009228">
    <property type="term" value="P:thiamine biosynthetic process"/>
    <property type="evidence" value="ECO:0007669"/>
    <property type="project" value="UniProtKB-KW"/>
</dbReference>
<organism evidence="15 17">
    <name type="scientific">Staphylococcus schweitzeri</name>
    <dbReference type="NCBI Taxonomy" id="1654388"/>
    <lineage>
        <taxon>Bacteria</taxon>
        <taxon>Bacillati</taxon>
        <taxon>Bacillota</taxon>
        <taxon>Bacilli</taxon>
        <taxon>Bacillales</taxon>
        <taxon>Staphylococcaceae</taxon>
        <taxon>Staphylococcus</taxon>
    </lineage>
</organism>
<evidence type="ECO:0000256" key="2">
    <source>
        <dbReference type="ARBA" id="ARBA00022679"/>
    </source>
</evidence>
<accession>A0A2K4AF61</accession>
<feature type="binding site" evidence="9">
    <location>
        <position position="95"/>
    </location>
    <ligand>
        <name>Mg(2+)</name>
        <dbReference type="ChEBI" id="CHEBI:18420"/>
    </ligand>
</feature>
<comment type="cofactor">
    <cofactor evidence="9">
        <name>Mg(2+)</name>
        <dbReference type="ChEBI" id="CHEBI:18420"/>
    </cofactor>
    <text evidence="9">Binds 1 Mg(2+) ion per subunit.</text>
</comment>
<comment type="similarity">
    <text evidence="9 10">Belongs to the thiamine-phosphate synthase family.</text>
</comment>
<dbReference type="AlphaFoldDB" id="A0A2K4AF61"/>
<dbReference type="RefSeq" id="WP_047531398.1">
    <property type="nucleotide sequence ID" value="NZ_CBCSFW010000010.1"/>
</dbReference>
<evidence type="ECO:0000313" key="14">
    <source>
        <dbReference type="EMBL" id="MBE2129461.1"/>
    </source>
</evidence>
<dbReference type="SUPFAM" id="SSF51391">
    <property type="entry name" value="Thiamin phosphate synthase"/>
    <property type="match status" value="1"/>
</dbReference>
<dbReference type="GO" id="GO:0005737">
    <property type="term" value="C:cytoplasm"/>
    <property type="evidence" value="ECO:0007669"/>
    <property type="project" value="TreeGrafter"/>
</dbReference>
<feature type="binding site" evidence="9">
    <location>
        <begin position="40"/>
        <end position="44"/>
    </location>
    <ligand>
        <name>4-amino-2-methyl-5-(diphosphooxymethyl)pyrimidine</name>
        <dbReference type="ChEBI" id="CHEBI:57841"/>
    </ligand>
</feature>
<comment type="function">
    <text evidence="9">Condenses 4-methyl-5-(beta-hydroxyethyl)thiazole monophosphate (THZ-P) and 2-methyl-4-amino-5-hydroxymethyl pyrimidine pyrophosphate (HMP-PP) to form thiamine monophosphate (TMP).</text>
</comment>
<accession>A0A077V195</accession>
<dbReference type="HAMAP" id="MF_00097">
    <property type="entry name" value="TMP_synthase"/>
    <property type="match status" value="1"/>
</dbReference>
<keyword evidence="3 9" id="KW-0479">Metal-binding</keyword>
<reference evidence="13 16" key="1">
    <citation type="submission" date="2014-05" db="EMBL/GenBank/DDBJ databases">
        <authorList>
            <person name="Aslett A.Martin."/>
            <person name="De Silva Nishadi"/>
        </authorList>
    </citation>
    <scope>NUCLEOTIDE SEQUENCE [LARGE SCALE GENOMIC DNA]</scope>
</reference>
<comment type="catalytic activity">
    <reaction evidence="7 9 10">
        <text>2-(2-carboxy-4-methylthiazol-5-yl)ethyl phosphate + 4-amino-2-methyl-5-(diphosphooxymethyl)pyrimidine + 2 H(+) = thiamine phosphate + CO2 + diphosphate</text>
        <dbReference type="Rhea" id="RHEA:47848"/>
        <dbReference type="ChEBI" id="CHEBI:15378"/>
        <dbReference type="ChEBI" id="CHEBI:16526"/>
        <dbReference type="ChEBI" id="CHEBI:33019"/>
        <dbReference type="ChEBI" id="CHEBI:37575"/>
        <dbReference type="ChEBI" id="CHEBI:57841"/>
        <dbReference type="ChEBI" id="CHEBI:62890"/>
        <dbReference type="EC" id="2.5.1.3"/>
    </reaction>
</comment>
<sequence length="213" mass="23404">MFNNSQLNVYFICGTSDVPSHRTIHDVLNEALKAGITLFQFREKGTNALKGTEKMELAKELLDLCHQYQVPFIINDDIELAKEINADGIHVGQDDADVNEFAQYFTDKIIGLSISDLDEYSQSDLTNVDYIGVGPIYSTPSKSDAHLPVGPEMITTFKKMNSQIPIVAIGGINNNNVEPIVDAGADGISVISAISKSENIEGTVKKFKDFFNN</sequence>
<feature type="binding site" evidence="9">
    <location>
        <begin position="139"/>
        <end position="141"/>
    </location>
    <ligand>
        <name>2-[(2R,5Z)-2-carboxy-4-methylthiazol-5(2H)-ylidene]ethyl phosphate</name>
        <dbReference type="ChEBI" id="CHEBI:62899"/>
    </ligand>
</feature>
<reference evidence="14 18" key="3">
    <citation type="submission" date="2020-10" db="EMBL/GenBank/DDBJ databases">
        <title>Phenotypic and genomic profiling of Staphylococcus argenteus in Canada and the United States and recommendations for clinical result reporting.</title>
        <authorList>
            <person name="Eshaghi A."/>
            <person name="Bommersbach C."/>
            <person name="Zitterman S."/>
            <person name="Burnham C.-A.D."/>
            <person name="Patel R."/>
            <person name="Schuetz A.N."/>
            <person name="Patel S.N."/>
            <person name="Kus J.V."/>
        </authorList>
    </citation>
    <scope>NUCLEOTIDE SEQUENCE [LARGE SCALE GENOMIC DNA]</scope>
    <source>
        <strain evidence="14 18">DSM 28300</strain>
    </source>
</reference>
<comment type="catalytic activity">
    <reaction evidence="6 9 10">
        <text>4-methyl-5-(2-phosphooxyethyl)-thiazole + 4-amino-2-methyl-5-(diphosphooxymethyl)pyrimidine + H(+) = thiamine phosphate + diphosphate</text>
        <dbReference type="Rhea" id="RHEA:22328"/>
        <dbReference type="ChEBI" id="CHEBI:15378"/>
        <dbReference type="ChEBI" id="CHEBI:33019"/>
        <dbReference type="ChEBI" id="CHEBI:37575"/>
        <dbReference type="ChEBI" id="CHEBI:57841"/>
        <dbReference type="ChEBI" id="CHEBI:58296"/>
        <dbReference type="EC" id="2.5.1.3"/>
    </reaction>
</comment>
<keyword evidence="18" id="KW-1185">Reference proteome</keyword>
<dbReference type="GO" id="GO:0009229">
    <property type="term" value="P:thiamine diphosphate biosynthetic process"/>
    <property type="evidence" value="ECO:0007669"/>
    <property type="project" value="UniProtKB-UniRule"/>
</dbReference>
<name>A0A2K4AF61_9STAP</name>
<feature type="binding site" evidence="9">
    <location>
        <begin position="191"/>
        <end position="192"/>
    </location>
    <ligand>
        <name>2-[(2R,5Z)-2-carboxy-4-methylthiazol-5(2H)-ylidene]ethyl phosphate</name>
        <dbReference type="ChEBI" id="CHEBI:62899"/>
    </ligand>
</feature>
<evidence type="ECO:0000259" key="12">
    <source>
        <dbReference type="Pfam" id="PF02581"/>
    </source>
</evidence>
<comment type="catalytic activity">
    <reaction evidence="8 9 10">
        <text>2-[(2R,5Z)-2-carboxy-4-methylthiazol-5(2H)-ylidene]ethyl phosphate + 4-amino-2-methyl-5-(diphosphooxymethyl)pyrimidine + 2 H(+) = thiamine phosphate + CO2 + diphosphate</text>
        <dbReference type="Rhea" id="RHEA:47844"/>
        <dbReference type="ChEBI" id="CHEBI:15378"/>
        <dbReference type="ChEBI" id="CHEBI:16526"/>
        <dbReference type="ChEBI" id="CHEBI:33019"/>
        <dbReference type="ChEBI" id="CHEBI:37575"/>
        <dbReference type="ChEBI" id="CHEBI:57841"/>
        <dbReference type="ChEBI" id="CHEBI:62899"/>
        <dbReference type="EC" id="2.5.1.3"/>
    </reaction>
</comment>
<dbReference type="GeneID" id="98346399"/>
<dbReference type="UniPathway" id="UPA00060">
    <property type="reaction ID" value="UER00141"/>
</dbReference>
<evidence type="ECO:0000256" key="6">
    <source>
        <dbReference type="ARBA" id="ARBA00047334"/>
    </source>
</evidence>
<proteinExistence type="inferred from homology"/>
<dbReference type="InterPro" id="IPR022998">
    <property type="entry name" value="ThiamineP_synth_TenI"/>
</dbReference>
<dbReference type="GO" id="GO:0000287">
    <property type="term" value="F:magnesium ion binding"/>
    <property type="evidence" value="ECO:0007669"/>
    <property type="project" value="UniProtKB-UniRule"/>
</dbReference>
<feature type="binding site" evidence="9">
    <location>
        <position position="76"/>
    </location>
    <ligand>
        <name>Mg(2+)</name>
        <dbReference type="ChEBI" id="CHEBI:18420"/>
    </ligand>
</feature>
<dbReference type="Proteomes" id="UP000596960">
    <property type="component" value="Unassembled WGS sequence"/>
</dbReference>
<dbReference type="InterPro" id="IPR034291">
    <property type="entry name" value="TMP_synthase"/>
</dbReference>